<evidence type="ECO:0000256" key="2">
    <source>
        <dbReference type="ARBA" id="ARBA00022801"/>
    </source>
</evidence>
<gene>
    <name evidence="6" type="ORF">D9758_009467</name>
</gene>
<protein>
    <recommendedName>
        <fullName evidence="5">Uracil-DNA glycosylase-like domain-containing protein</fullName>
    </recommendedName>
</protein>
<dbReference type="GO" id="GO:0008263">
    <property type="term" value="F:pyrimidine-specific mismatch base pair DNA N-glycosylase activity"/>
    <property type="evidence" value="ECO:0007669"/>
    <property type="project" value="TreeGrafter"/>
</dbReference>
<evidence type="ECO:0000256" key="1">
    <source>
        <dbReference type="ARBA" id="ARBA00022763"/>
    </source>
</evidence>
<evidence type="ECO:0000256" key="4">
    <source>
        <dbReference type="SAM" id="MobiDB-lite"/>
    </source>
</evidence>
<dbReference type="EMBL" id="JAACJM010000055">
    <property type="protein sequence ID" value="KAF5356423.1"/>
    <property type="molecule type" value="Genomic_DNA"/>
</dbReference>
<sequence length="306" mass="34275">MASSSTSFGGYSRAGPEKQDEEEMGEIPGADLQGFRASLSKFTYRDARSQSLRNVQLSKKRSRSSSPPYRPSQQPSSPKKQKSRGYASPEKYAHLHHINDHLALGLDIVFCGINPGQRSAEMGHHFAHPTNHFWKCLHLSGLTPTQLSPTEDFTLPERFSYGLTNIVDRPTAEASELKDSELTAGVPTFLQKIERYRPRIVCFIGLNIGRSVLKYASRQAERHDTKQWNTFSPGLQPYKMVYKTENGGIDELPAETFFYALPSTSGKVQGYQIPDKTLLFVKLKNDLTELKEGTFTPAVPFSVLTL</sequence>
<proteinExistence type="predicted"/>
<dbReference type="OrthoDB" id="565731at2759"/>
<evidence type="ECO:0000313" key="6">
    <source>
        <dbReference type="EMBL" id="KAF5356423.1"/>
    </source>
</evidence>
<comment type="caution">
    <text evidence="6">The sequence shown here is derived from an EMBL/GenBank/DDBJ whole genome shotgun (WGS) entry which is preliminary data.</text>
</comment>
<dbReference type="InterPro" id="IPR036895">
    <property type="entry name" value="Uracil-DNA_glycosylase-like_sf"/>
</dbReference>
<dbReference type="InterPro" id="IPR005122">
    <property type="entry name" value="Uracil-DNA_glycosylase-like"/>
</dbReference>
<dbReference type="GO" id="GO:0006285">
    <property type="term" value="P:base-excision repair, AP site formation"/>
    <property type="evidence" value="ECO:0007669"/>
    <property type="project" value="InterPro"/>
</dbReference>
<dbReference type="PANTHER" id="PTHR12159">
    <property type="entry name" value="G/T AND G/U MISMATCH-SPECIFIC DNA GLYCOSYLASE"/>
    <property type="match status" value="1"/>
</dbReference>
<evidence type="ECO:0000313" key="7">
    <source>
        <dbReference type="Proteomes" id="UP000559256"/>
    </source>
</evidence>
<reference evidence="6 7" key="1">
    <citation type="journal article" date="2020" name="ISME J.">
        <title>Uncovering the hidden diversity of litter-decomposition mechanisms in mushroom-forming fungi.</title>
        <authorList>
            <person name="Floudas D."/>
            <person name="Bentzer J."/>
            <person name="Ahren D."/>
            <person name="Johansson T."/>
            <person name="Persson P."/>
            <person name="Tunlid A."/>
        </authorList>
    </citation>
    <scope>NUCLEOTIDE SEQUENCE [LARGE SCALE GENOMIC DNA]</scope>
    <source>
        <strain evidence="6 7">CBS 291.85</strain>
    </source>
</reference>
<dbReference type="Gene3D" id="3.40.470.10">
    <property type="entry name" value="Uracil-DNA glycosylase-like domain"/>
    <property type="match status" value="1"/>
</dbReference>
<dbReference type="SUPFAM" id="SSF52141">
    <property type="entry name" value="Uracil-DNA glycosylase-like"/>
    <property type="match status" value="1"/>
</dbReference>
<feature type="domain" description="Uracil-DNA glycosylase-like" evidence="5">
    <location>
        <begin position="105"/>
        <end position="266"/>
    </location>
</feature>
<name>A0A8H5LGC3_9AGAR</name>
<keyword evidence="1" id="KW-0227">DNA damage</keyword>
<dbReference type="AlphaFoldDB" id="A0A8H5LGC3"/>
<dbReference type="Pfam" id="PF03167">
    <property type="entry name" value="UDG"/>
    <property type="match status" value="1"/>
</dbReference>
<accession>A0A8H5LGC3</accession>
<feature type="region of interest" description="Disordered" evidence="4">
    <location>
        <begin position="50"/>
        <end position="88"/>
    </location>
</feature>
<dbReference type="InterPro" id="IPR015637">
    <property type="entry name" value="MUG/TDG"/>
</dbReference>
<organism evidence="6 7">
    <name type="scientific">Tetrapyrgos nigripes</name>
    <dbReference type="NCBI Taxonomy" id="182062"/>
    <lineage>
        <taxon>Eukaryota</taxon>
        <taxon>Fungi</taxon>
        <taxon>Dikarya</taxon>
        <taxon>Basidiomycota</taxon>
        <taxon>Agaricomycotina</taxon>
        <taxon>Agaricomycetes</taxon>
        <taxon>Agaricomycetidae</taxon>
        <taxon>Agaricales</taxon>
        <taxon>Marasmiineae</taxon>
        <taxon>Marasmiaceae</taxon>
        <taxon>Tetrapyrgos</taxon>
    </lineage>
</organism>
<dbReference type="PANTHER" id="PTHR12159:SF9">
    <property type="entry name" value="G_T MISMATCH-SPECIFIC THYMINE DNA GLYCOSYLASE"/>
    <property type="match status" value="1"/>
</dbReference>
<dbReference type="GO" id="GO:0004844">
    <property type="term" value="F:uracil DNA N-glycosylase activity"/>
    <property type="evidence" value="ECO:0007669"/>
    <property type="project" value="TreeGrafter"/>
</dbReference>
<evidence type="ECO:0000259" key="5">
    <source>
        <dbReference type="Pfam" id="PF03167"/>
    </source>
</evidence>
<keyword evidence="2" id="KW-0378">Hydrolase</keyword>
<keyword evidence="3" id="KW-0234">DNA repair</keyword>
<evidence type="ECO:0000256" key="3">
    <source>
        <dbReference type="ARBA" id="ARBA00023204"/>
    </source>
</evidence>
<feature type="region of interest" description="Disordered" evidence="4">
    <location>
        <begin position="1"/>
        <end position="32"/>
    </location>
</feature>
<keyword evidence="7" id="KW-1185">Reference proteome</keyword>
<dbReference type="Proteomes" id="UP000559256">
    <property type="component" value="Unassembled WGS sequence"/>
</dbReference>
<feature type="compositionally biased region" description="Low complexity" evidence="4">
    <location>
        <begin position="64"/>
        <end position="78"/>
    </location>
</feature>
<dbReference type="CDD" id="cd10028">
    <property type="entry name" value="UDG-F2_TDG_MUG"/>
    <property type="match status" value="1"/>
</dbReference>